<dbReference type="SUPFAM" id="SSF54277">
    <property type="entry name" value="CAD &amp; PB1 domains"/>
    <property type="match status" value="1"/>
</dbReference>
<evidence type="ECO:0000259" key="3">
    <source>
        <dbReference type="PROSITE" id="PS51135"/>
    </source>
</evidence>
<keyword evidence="5" id="KW-1185">Reference proteome</keyword>
<proteinExistence type="predicted"/>
<keyword evidence="1 2" id="KW-0053">Apoptosis</keyword>
<evidence type="ECO:0000256" key="2">
    <source>
        <dbReference type="PROSITE-ProRule" id="PRU00447"/>
    </source>
</evidence>
<organism evidence="4 5">
    <name type="scientific">Mya arenaria</name>
    <name type="common">Soft-shell clam</name>
    <dbReference type="NCBI Taxonomy" id="6604"/>
    <lineage>
        <taxon>Eukaryota</taxon>
        <taxon>Metazoa</taxon>
        <taxon>Spiralia</taxon>
        <taxon>Lophotrochozoa</taxon>
        <taxon>Mollusca</taxon>
        <taxon>Bivalvia</taxon>
        <taxon>Autobranchia</taxon>
        <taxon>Heteroconchia</taxon>
        <taxon>Euheterodonta</taxon>
        <taxon>Imparidentia</taxon>
        <taxon>Neoheterodontei</taxon>
        <taxon>Myida</taxon>
        <taxon>Myoidea</taxon>
        <taxon>Myidae</taxon>
        <taxon>Mya</taxon>
    </lineage>
</organism>
<dbReference type="InterPro" id="IPR027296">
    <property type="entry name" value="DFF-C"/>
</dbReference>
<dbReference type="PANTHER" id="PTHR12306:SF15">
    <property type="entry name" value="DNAATION FACTOR-RELATED PROTEIN 1, ISOFORM B-RELATED"/>
    <property type="match status" value="1"/>
</dbReference>
<protein>
    <submittedName>
        <fullName evidence="4">DFFA-like protein</fullName>
    </submittedName>
</protein>
<dbReference type="SUPFAM" id="SSF81783">
    <property type="entry name" value="C-terminal domain of DFF45/ICAD (DFF-C domain)"/>
    <property type="match status" value="1"/>
</dbReference>
<dbReference type="EMBL" id="CP111020">
    <property type="protein sequence ID" value="WAR14535.1"/>
    <property type="molecule type" value="Genomic_DNA"/>
</dbReference>
<evidence type="ECO:0000313" key="5">
    <source>
        <dbReference type="Proteomes" id="UP001164746"/>
    </source>
</evidence>
<evidence type="ECO:0000256" key="1">
    <source>
        <dbReference type="ARBA" id="ARBA00022703"/>
    </source>
</evidence>
<dbReference type="InterPro" id="IPR003508">
    <property type="entry name" value="CIDE-N_dom"/>
</dbReference>
<name>A0ABY7EXE7_MYAAR</name>
<evidence type="ECO:0000313" key="4">
    <source>
        <dbReference type="EMBL" id="WAR14535.1"/>
    </source>
</evidence>
<dbReference type="PANTHER" id="PTHR12306">
    <property type="entry name" value="CELL DEATH ACTIVATOR CIDE"/>
    <property type="match status" value="1"/>
</dbReference>
<dbReference type="Proteomes" id="UP001164746">
    <property type="component" value="Chromosome 9"/>
</dbReference>
<dbReference type="CDD" id="cd01615">
    <property type="entry name" value="CIDE_N"/>
    <property type="match status" value="1"/>
</dbReference>
<dbReference type="PROSITE" id="PS51135">
    <property type="entry name" value="CIDE_N"/>
    <property type="match status" value="1"/>
</dbReference>
<feature type="domain" description="CIDE-N" evidence="3">
    <location>
        <begin position="5"/>
        <end position="83"/>
    </location>
</feature>
<dbReference type="SMART" id="SM00266">
    <property type="entry name" value="CAD"/>
    <property type="match status" value="1"/>
</dbReference>
<accession>A0ABY7EXE7</accession>
<gene>
    <name evidence="4" type="ORF">MAR_004640</name>
</gene>
<dbReference type="Pfam" id="PF02017">
    <property type="entry name" value="CIDE-N"/>
    <property type="match status" value="1"/>
</dbReference>
<dbReference type="Gene3D" id="3.10.20.10">
    <property type="match status" value="1"/>
</dbReference>
<sequence length="202" mass="22999">MMSAASRPYKVWSGDRSNKKSVTASTLQEFTSKAKEKLGLRHDEQVTVVFEADGTEVDEDDYFQFLPFNTTLMLLAHGQKWKGQGEVEGKDEPDYMMPSGKQVSDRVCQLAGGLKREITRLITFSNEDLQEMADMDKGALAMLLGETETYAQSVQEACQRHLDERHQTTEAMELLKLYHKAREHSPYVEGEDNSKRQKFAHT</sequence>
<dbReference type="Gene3D" id="1.10.1490.10">
    <property type="entry name" value="C-terminal domain of DFF45/ICAD (DFF-C domain)"/>
    <property type="match status" value="1"/>
</dbReference>
<reference evidence="4" key="1">
    <citation type="submission" date="2022-11" db="EMBL/GenBank/DDBJ databases">
        <title>Centuries of genome instability and evolution in soft-shell clam transmissible cancer (bioRxiv).</title>
        <authorList>
            <person name="Hart S.F.M."/>
            <person name="Yonemitsu M.A."/>
            <person name="Giersch R.M."/>
            <person name="Beal B.F."/>
            <person name="Arriagada G."/>
            <person name="Davis B.W."/>
            <person name="Ostrander E.A."/>
            <person name="Goff S.P."/>
            <person name="Metzger M.J."/>
        </authorList>
    </citation>
    <scope>NUCLEOTIDE SEQUENCE</scope>
    <source>
        <strain evidence="4">MELC-2E11</strain>
        <tissue evidence="4">Siphon/mantle</tissue>
    </source>
</reference>